<reference evidence="1 2" key="1">
    <citation type="submission" date="2020-03" db="EMBL/GenBank/DDBJ databases">
        <title>Whole genome shotgun sequence of Phytohabitans flavus NBRC 107702.</title>
        <authorList>
            <person name="Komaki H."/>
            <person name="Tamura T."/>
        </authorList>
    </citation>
    <scope>NUCLEOTIDE SEQUENCE [LARGE SCALE GENOMIC DNA]</scope>
    <source>
        <strain evidence="1 2">NBRC 107702</strain>
    </source>
</reference>
<dbReference type="RefSeq" id="WP_232071239.1">
    <property type="nucleotide sequence ID" value="NZ_AP022870.1"/>
</dbReference>
<evidence type="ECO:0000313" key="1">
    <source>
        <dbReference type="EMBL" id="BCB75887.1"/>
    </source>
</evidence>
<dbReference type="EMBL" id="AP022870">
    <property type="protein sequence ID" value="BCB75887.1"/>
    <property type="molecule type" value="Genomic_DNA"/>
</dbReference>
<protein>
    <submittedName>
        <fullName evidence="1">Acetoacetate decarboxylase</fullName>
    </submittedName>
</protein>
<accession>A0A6F8XQ05</accession>
<dbReference type="Proteomes" id="UP000502508">
    <property type="component" value="Chromosome"/>
</dbReference>
<dbReference type="GO" id="GO:0016829">
    <property type="term" value="F:lyase activity"/>
    <property type="evidence" value="ECO:0007669"/>
    <property type="project" value="InterPro"/>
</dbReference>
<dbReference type="SUPFAM" id="SSF160104">
    <property type="entry name" value="Acetoacetate decarboxylase-like"/>
    <property type="match status" value="1"/>
</dbReference>
<sequence length="240" mass="25550">MSYPPEPWDLRGQMYVSVWPLPRALLPPLPATLAAEVRPLIVAGRGLIGTAWVDYGPGGVLEYRELLSAVLVRRAGRPLVSIVDIWVDSTASRDGGRELWGIPKELADLDFRTTTRPGLDARATADARPVADARAGLDAGAATGDSAGGIAEAELRAGLRLPGRWPAGFSVIQVVGDRTKTTPVRARATVRLAKAAWRVAPDGPLAYLAGRRPLLTFALHDFRLVFGRRPAPGEAAGGGR</sequence>
<dbReference type="InterPro" id="IPR010451">
    <property type="entry name" value="Acetoacetate_decarboxylase"/>
</dbReference>
<dbReference type="InterPro" id="IPR023375">
    <property type="entry name" value="ADC_dom_sf"/>
</dbReference>
<name>A0A6F8XQ05_9ACTN</name>
<reference evidence="1 2" key="2">
    <citation type="submission" date="2020-03" db="EMBL/GenBank/DDBJ databases">
        <authorList>
            <person name="Ichikawa N."/>
            <person name="Kimura A."/>
            <person name="Kitahashi Y."/>
            <person name="Uohara A."/>
        </authorList>
    </citation>
    <scope>NUCLEOTIDE SEQUENCE [LARGE SCALE GENOMIC DNA]</scope>
    <source>
        <strain evidence="1 2">NBRC 107702</strain>
    </source>
</reference>
<gene>
    <name evidence="1" type="ORF">Pflav_022970</name>
</gene>
<evidence type="ECO:0000313" key="2">
    <source>
        <dbReference type="Proteomes" id="UP000502508"/>
    </source>
</evidence>
<dbReference type="AlphaFoldDB" id="A0A6F8XQ05"/>
<dbReference type="Gene3D" id="2.40.400.10">
    <property type="entry name" value="Acetoacetate decarboxylase-like"/>
    <property type="match status" value="1"/>
</dbReference>
<proteinExistence type="predicted"/>
<dbReference type="Pfam" id="PF06314">
    <property type="entry name" value="ADC"/>
    <property type="match status" value="1"/>
</dbReference>
<organism evidence="1 2">
    <name type="scientific">Phytohabitans flavus</name>
    <dbReference type="NCBI Taxonomy" id="1076124"/>
    <lineage>
        <taxon>Bacteria</taxon>
        <taxon>Bacillati</taxon>
        <taxon>Actinomycetota</taxon>
        <taxon>Actinomycetes</taxon>
        <taxon>Micromonosporales</taxon>
        <taxon>Micromonosporaceae</taxon>
    </lineage>
</organism>
<keyword evidence="2" id="KW-1185">Reference proteome</keyword>
<dbReference type="KEGG" id="pfla:Pflav_022970"/>